<dbReference type="InterPro" id="IPR019786">
    <property type="entry name" value="Zinc_finger_PHD-type_CS"/>
</dbReference>
<dbReference type="SUPFAM" id="SSF52980">
    <property type="entry name" value="Restriction endonuclease-like"/>
    <property type="match status" value="1"/>
</dbReference>
<dbReference type="PANTHER" id="PTHR47526:SF3">
    <property type="entry name" value="PHD-TYPE DOMAIN-CONTAINING PROTEIN"/>
    <property type="match status" value="1"/>
</dbReference>
<dbReference type="PROSITE" id="PS50966">
    <property type="entry name" value="ZF_SWIM"/>
    <property type="match status" value="1"/>
</dbReference>
<dbReference type="Gene3D" id="3.30.40.10">
    <property type="entry name" value="Zinc/RING finger domain, C3HC4 (zinc finger)"/>
    <property type="match status" value="1"/>
</dbReference>
<keyword evidence="1" id="KW-0479">Metal-binding</keyword>
<dbReference type="Gene3D" id="3.90.320.10">
    <property type="match status" value="1"/>
</dbReference>
<protein>
    <submittedName>
        <fullName evidence="7">Inhibitor of growth protein 3</fullName>
    </submittedName>
</protein>
<dbReference type="GO" id="GO:0008270">
    <property type="term" value="F:zinc ion binding"/>
    <property type="evidence" value="ECO:0007669"/>
    <property type="project" value="UniProtKB-KW"/>
</dbReference>
<evidence type="ECO:0000256" key="2">
    <source>
        <dbReference type="ARBA" id="ARBA00022771"/>
    </source>
</evidence>
<dbReference type="SMART" id="SM00249">
    <property type="entry name" value="PHD"/>
    <property type="match status" value="1"/>
</dbReference>
<feature type="domain" description="PHD-type" evidence="5">
    <location>
        <begin position="539"/>
        <end position="589"/>
    </location>
</feature>
<keyword evidence="3" id="KW-0862">Zinc</keyword>
<dbReference type="InterPro" id="IPR019080">
    <property type="entry name" value="YqaJ_viral_recombinase"/>
</dbReference>
<dbReference type="EMBL" id="GFPF01009087">
    <property type="protein sequence ID" value="MAA20233.1"/>
    <property type="molecule type" value="Transcribed_RNA"/>
</dbReference>
<evidence type="ECO:0000313" key="7">
    <source>
        <dbReference type="EMBL" id="MAA20233.1"/>
    </source>
</evidence>
<feature type="domain" description="SWIM-type" evidence="6">
    <location>
        <begin position="123"/>
        <end position="159"/>
    </location>
</feature>
<dbReference type="PANTHER" id="PTHR47526">
    <property type="entry name" value="ATP-DEPENDENT DNA HELICASE"/>
    <property type="match status" value="1"/>
</dbReference>
<dbReference type="InterPro" id="IPR011604">
    <property type="entry name" value="PDDEXK-like_dom_sf"/>
</dbReference>
<organism evidence="7">
    <name type="scientific">Rhipicephalus zambeziensis</name>
    <dbReference type="NCBI Taxonomy" id="60191"/>
    <lineage>
        <taxon>Eukaryota</taxon>
        <taxon>Metazoa</taxon>
        <taxon>Ecdysozoa</taxon>
        <taxon>Arthropoda</taxon>
        <taxon>Chelicerata</taxon>
        <taxon>Arachnida</taxon>
        <taxon>Acari</taxon>
        <taxon>Parasitiformes</taxon>
        <taxon>Ixodida</taxon>
        <taxon>Ixodoidea</taxon>
        <taxon>Ixodidae</taxon>
        <taxon>Rhipicephalinae</taxon>
        <taxon>Rhipicephalus</taxon>
        <taxon>Rhipicephalus</taxon>
    </lineage>
</organism>
<reference evidence="7" key="1">
    <citation type="journal article" date="2017" name="Parasit. Vectors">
        <title>Sialotranscriptomics of Rhipicephalus zambeziensis reveals intricate expression profiles of secretory proteins and suggests tight temporal transcriptional regulation during blood-feeding.</title>
        <authorList>
            <person name="de Castro M.H."/>
            <person name="de Klerk D."/>
            <person name="Pienaar R."/>
            <person name="Rees D.J.G."/>
            <person name="Mans B.J."/>
        </authorList>
    </citation>
    <scope>NUCLEOTIDE SEQUENCE</scope>
    <source>
        <tissue evidence="7">Salivary glands</tissue>
    </source>
</reference>
<evidence type="ECO:0000256" key="4">
    <source>
        <dbReference type="PROSITE-ProRule" id="PRU00325"/>
    </source>
</evidence>
<dbReference type="InterPro" id="IPR011335">
    <property type="entry name" value="Restrct_endonuc-II-like"/>
</dbReference>
<dbReference type="InterPro" id="IPR013083">
    <property type="entry name" value="Znf_RING/FYVE/PHD"/>
</dbReference>
<accession>A0A224Z0X7</accession>
<dbReference type="SUPFAM" id="SSF57903">
    <property type="entry name" value="FYVE/PHD zinc finger"/>
    <property type="match status" value="1"/>
</dbReference>
<evidence type="ECO:0000259" key="5">
    <source>
        <dbReference type="PROSITE" id="PS50016"/>
    </source>
</evidence>
<evidence type="ECO:0000256" key="1">
    <source>
        <dbReference type="ARBA" id="ARBA00022723"/>
    </source>
</evidence>
<dbReference type="GO" id="GO:0006281">
    <property type="term" value="P:DNA repair"/>
    <property type="evidence" value="ECO:0007669"/>
    <property type="project" value="UniProtKB-ARBA"/>
</dbReference>
<dbReference type="InterPro" id="IPR019787">
    <property type="entry name" value="Znf_PHD-finger"/>
</dbReference>
<evidence type="ECO:0000256" key="3">
    <source>
        <dbReference type="ARBA" id="ARBA00022833"/>
    </source>
</evidence>
<sequence>MGDARSVRLSAYAEKLDADAKQRYKDKVILCGGVDPLILTSKEASFDIDLVPKVELSDIKDYLVHTTSFVTHEQLKAKKSLEAHNYLTSGFVKEPLLKSHGDCVVVRAKVNHSQALTTQPLEPWLLIKKDGAVKAAHCTCMAGLGEACSHIGALLFYLEAAANFRDSQACTDKDNAWLPPYLNSVPCLPVSHIDFASVIAKKRRLDEQQAPPPKKKTLDIGKPTQSEWTAFLNSVKEAGAQSAVLAVTKGYNEDFIPVSVKYSNALLGQMARDKPPSWDAVLAECEMFAQAFVVEPKACKEVEAATRCQSSSPTWFAFRAGRVTASTAHASCRTSLNNPSVSLVKKMCYPEESKFFSAATDWGQRKESTARQHYVATTSKKHTHFQCKESGLHISTQEPHLAASPDGLITCACCHDGLLEIKCPYSATCVGDVVRQKNGCLEVNHEGELQIKKGHPYYTQVQVQLFVCQREYCDFLVWTPSDFHVERIHVDTSFCKEVVDKSRIFFKNVLLPELLFKYWTTVSSTNNNVVEESSEDGLPQYCYCGGAESGNMVECSGTNCSGKWFHFKCVNLKRPPKANFWFCKNCRPQMKK</sequence>
<proteinExistence type="predicted"/>
<dbReference type="PROSITE" id="PS01359">
    <property type="entry name" value="ZF_PHD_1"/>
    <property type="match status" value="1"/>
</dbReference>
<dbReference type="InterPro" id="IPR007527">
    <property type="entry name" value="Znf_SWIM"/>
</dbReference>
<dbReference type="InterPro" id="IPR011011">
    <property type="entry name" value="Znf_FYVE_PHD"/>
</dbReference>
<name>A0A224Z0X7_9ACAR</name>
<keyword evidence="2 4" id="KW-0863">Zinc-finger</keyword>
<dbReference type="CDD" id="cd22343">
    <property type="entry name" value="PDDEXK_lambda_exonuclease-like"/>
    <property type="match status" value="1"/>
</dbReference>
<dbReference type="AlphaFoldDB" id="A0A224Z0X7"/>
<dbReference type="InterPro" id="IPR001965">
    <property type="entry name" value="Znf_PHD"/>
</dbReference>
<evidence type="ECO:0000259" key="6">
    <source>
        <dbReference type="PROSITE" id="PS50966"/>
    </source>
</evidence>
<dbReference type="PROSITE" id="PS50016">
    <property type="entry name" value="ZF_PHD_2"/>
    <property type="match status" value="1"/>
</dbReference>
<dbReference type="Pfam" id="PF09588">
    <property type="entry name" value="YqaJ"/>
    <property type="match status" value="1"/>
</dbReference>